<dbReference type="InterPro" id="IPR024810">
    <property type="entry name" value="MAB21L/cGLR"/>
</dbReference>
<dbReference type="Proteomes" id="UP001652661">
    <property type="component" value="Chromosome 2R"/>
</dbReference>
<name>A0A6P4HS12_DROKI</name>
<dbReference type="GO" id="GO:0016779">
    <property type="term" value="F:nucleotidyltransferase activity"/>
    <property type="evidence" value="ECO:0007669"/>
    <property type="project" value="UniProtKB-KW"/>
</dbReference>
<dbReference type="SMART" id="SM01265">
    <property type="entry name" value="Mab-21"/>
    <property type="match status" value="1"/>
</dbReference>
<dbReference type="OrthoDB" id="7249367at2759"/>
<dbReference type="Gene3D" id="3.30.460.90">
    <property type="match status" value="1"/>
</dbReference>
<keyword evidence="7" id="KW-0547">Nucleotide-binding</keyword>
<evidence type="ECO:0000256" key="10">
    <source>
        <dbReference type="ARBA" id="ARBA00023134"/>
    </source>
</evidence>
<dbReference type="AlphaFoldDB" id="A0A6P4HS12"/>
<feature type="domain" description="Mab-21-like HhH/H2TH-like" evidence="13">
    <location>
        <begin position="155"/>
        <end position="244"/>
    </location>
</feature>
<dbReference type="PANTHER" id="PTHR10656:SF42">
    <property type="entry name" value="CYCLIC GMP-AMP SYNTHASE-LIKE PROTEIN-RELATED"/>
    <property type="match status" value="1"/>
</dbReference>
<evidence type="ECO:0000256" key="11">
    <source>
        <dbReference type="ARBA" id="ARBA00023211"/>
    </source>
</evidence>
<keyword evidence="11" id="KW-0464">Manganese</keyword>
<sequence length="300" mass="35038">MTRVLELLKDDPRADRQSIRKLLLSLVLNNYLAVDLLQGWLQSHFSRALDRIANRVELDGTKLKYKTCGPAHTIVVEGRDLEYSVDYVPAIRLGAEQNVLAAEQLTYFRRANLSHWDAIPKPLKMATDQVSFRSSFYEAEKVMLRGENMNHCLDGIRLIKKFRDVKTNLSNLKSYYIKTLFLWKIRQEQPHYWLQPLTVILSDMFEELTECLLQGWLPFYWDPELNMLDLLTRDQVTEMYRCVKSFSAMLGGEVGYDSPRRTGGSPLVVLRAFSHKEERTPLRASQRLAKRKDIKRLQLR</sequence>
<dbReference type="Pfam" id="PF20266">
    <property type="entry name" value="Mab-21_C"/>
    <property type="match status" value="1"/>
</dbReference>
<evidence type="ECO:0000313" key="14">
    <source>
        <dbReference type="Proteomes" id="UP001652661"/>
    </source>
</evidence>
<evidence type="ECO:0000256" key="1">
    <source>
        <dbReference type="ARBA" id="ARBA00001936"/>
    </source>
</evidence>
<evidence type="ECO:0000256" key="8">
    <source>
        <dbReference type="ARBA" id="ARBA00022840"/>
    </source>
</evidence>
<evidence type="ECO:0000256" key="9">
    <source>
        <dbReference type="ARBA" id="ARBA00022842"/>
    </source>
</evidence>
<evidence type="ECO:0000256" key="7">
    <source>
        <dbReference type="ARBA" id="ARBA00022741"/>
    </source>
</evidence>
<dbReference type="RefSeq" id="XP_017018787.2">
    <property type="nucleotide sequence ID" value="XM_017163298.3"/>
</dbReference>
<dbReference type="InterPro" id="IPR046906">
    <property type="entry name" value="Mab-21_HhH/H2TH-like"/>
</dbReference>
<evidence type="ECO:0000259" key="12">
    <source>
        <dbReference type="Pfam" id="PF03281"/>
    </source>
</evidence>
<evidence type="ECO:0000256" key="6">
    <source>
        <dbReference type="ARBA" id="ARBA00022723"/>
    </source>
</evidence>
<evidence type="ECO:0000259" key="13">
    <source>
        <dbReference type="Pfam" id="PF20266"/>
    </source>
</evidence>
<evidence type="ECO:0000256" key="4">
    <source>
        <dbReference type="ARBA" id="ARBA00022679"/>
    </source>
</evidence>
<proteinExistence type="inferred from homology"/>
<evidence type="ECO:0000256" key="5">
    <source>
        <dbReference type="ARBA" id="ARBA00022695"/>
    </source>
</evidence>
<keyword evidence="10" id="KW-0342">GTP-binding</keyword>
<gene>
    <name evidence="15" type="primary">cGlr2</name>
</gene>
<comment type="cofactor">
    <cofactor evidence="1">
        <name>Mn(2+)</name>
        <dbReference type="ChEBI" id="CHEBI:29035"/>
    </cofactor>
</comment>
<dbReference type="PANTHER" id="PTHR10656">
    <property type="entry name" value="CELL FATE DETERMINING PROTEIN MAB21-RELATED"/>
    <property type="match status" value="1"/>
</dbReference>
<dbReference type="Pfam" id="PF03281">
    <property type="entry name" value="Mab-21"/>
    <property type="match status" value="1"/>
</dbReference>
<evidence type="ECO:0000256" key="3">
    <source>
        <dbReference type="ARBA" id="ARBA00008307"/>
    </source>
</evidence>
<dbReference type="GO" id="GO:0005525">
    <property type="term" value="F:GTP binding"/>
    <property type="evidence" value="ECO:0007669"/>
    <property type="project" value="UniProtKB-KW"/>
</dbReference>
<reference evidence="15" key="2">
    <citation type="submission" date="2025-08" db="UniProtKB">
        <authorList>
            <consortium name="RefSeq"/>
        </authorList>
    </citation>
    <scope>IDENTIFICATION</scope>
    <source>
        <strain evidence="15">14028-0561.14</strain>
        <tissue evidence="15">Whole fly</tissue>
    </source>
</reference>
<evidence type="ECO:0000313" key="15">
    <source>
        <dbReference type="RefSeq" id="XP_017018787.2"/>
    </source>
</evidence>
<organism evidence="14 15">
    <name type="scientific">Drosophila kikkawai</name>
    <name type="common">Fruit fly</name>
    <dbReference type="NCBI Taxonomy" id="30033"/>
    <lineage>
        <taxon>Eukaryota</taxon>
        <taxon>Metazoa</taxon>
        <taxon>Ecdysozoa</taxon>
        <taxon>Arthropoda</taxon>
        <taxon>Hexapoda</taxon>
        <taxon>Insecta</taxon>
        <taxon>Pterygota</taxon>
        <taxon>Neoptera</taxon>
        <taxon>Endopterygota</taxon>
        <taxon>Diptera</taxon>
        <taxon>Brachycera</taxon>
        <taxon>Muscomorpha</taxon>
        <taxon>Ephydroidea</taxon>
        <taxon>Drosophilidae</taxon>
        <taxon>Drosophila</taxon>
        <taxon>Sophophora</taxon>
    </lineage>
</organism>
<dbReference type="Gene3D" id="1.10.1410.40">
    <property type="match status" value="1"/>
</dbReference>
<feature type="domain" description="Mab-21-like nucleotidyltransferase" evidence="12">
    <location>
        <begin position="14"/>
        <end position="146"/>
    </location>
</feature>
<keyword evidence="9" id="KW-0460">Magnesium</keyword>
<keyword evidence="5" id="KW-0548">Nucleotidyltransferase</keyword>
<keyword evidence="6" id="KW-0479">Metal-binding</keyword>
<accession>A0A6P4HS12</accession>
<dbReference type="GO" id="GO:0005524">
    <property type="term" value="F:ATP binding"/>
    <property type="evidence" value="ECO:0007669"/>
    <property type="project" value="UniProtKB-KW"/>
</dbReference>
<dbReference type="GeneID" id="108072236"/>
<keyword evidence="8" id="KW-0067">ATP-binding</keyword>
<dbReference type="InterPro" id="IPR046903">
    <property type="entry name" value="Mab-21-like_nuc_Trfase"/>
</dbReference>
<comment type="cofactor">
    <cofactor evidence="2">
        <name>Mg(2+)</name>
        <dbReference type="ChEBI" id="CHEBI:18420"/>
    </cofactor>
</comment>
<reference evidence="14" key="1">
    <citation type="submission" date="2025-05" db="UniProtKB">
        <authorList>
            <consortium name="RefSeq"/>
        </authorList>
    </citation>
    <scope>NUCLEOTIDE SEQUENCE [LARGE SCALE GENOMIC DNA]</scope>
    <source>
        <strain evidence="14">14028-0561.14</strain>
    </source>
</reference>
<comment type="similarity">
    <text evidence="3">Belongs to the mab-21 family.</text>
</comment>
<keyword evidence="14" id="KW-1185">Reference proteome</keyword>
<keyword evidence="4" id="KW-0808">Transferase</keyword>
<dbReference type="GO" id="GO:0046872">
    <property type="term" value="F:metal ion binding"/>
    <property type="evidence" value="ECO:0007669"/>
    <property type="project" value="UniProtKB-KW"/>
</dbReference>
<protein>
    <submittedName>
        <fullName evidence="15">Cyclic GMP-AMP synthase-like receptor 2 isoform X1</fullName>
    </submittedName>
</protein>
<evidence type="ECO:0000256" key="2">
    <source>
        <dbReference type="ARBA" id="ARBA00001946"/>
    </source>
</evidence>